<proteinExistence type="predicted"/>
<sequence>MALKIELLDANGNPTGKFLSQGDMSLPLESTHYMDLGDGSDTVYVQIRIVNDAPTAYKYRNVEISTVDTNPTTVDSYGWINYQLPGTTSWSYAATISNEITDTYGPIQVRIKPSNNAPAGTYTGLKIQLTYDEIDLSQLPS</sequence>
<name>A0AAC9HIX3_NEOTH</name>
<evidence type="ECO:0000313" key="4">
    <source>
        <dbReference type="Proteomes" id="UP000322283"/>
    </source>
</evidence>
<dbReference type="EMBL" id="CP017019">
    <property type="protein sequence ID" value="AOQ24745.1"/>
    <property type="molecule type" value="Genomic_DNA"/>
</dbReference>
<organism evidence="1 3">
    <name type="scientific">Neomoorella thermoacetica</name>
    <name type="common">Clostridium thermoaceticum</name>
    <dbReference type="NCBI Taxonomy" id="1525"/>
    <lineage>
        <taxon>Bacteria</taxon>
        <taxon>Bacillati</taxon>
        <taxon>Bacillota</taxon>
        <taxon>Clostridia</taxon>
        <taxon>Neomoorellales</taxon>
        <taxon>Neomoorellaceae</taxon>
        <taxon>Neomoorella</taxon>
    </lineage>
</organism>
<dbReference type="AlphaFoldDB" id="A0AAC9HIX3"/>
<dbReference type="RefSeq" id="WP_069590578.1">
    <property type="nucleotide sequence ID" value="NZ_CP017019.1"/>
</dbReference>
<evidence type="ECO:0000313" key="3">
    <source>
        <dbReference type="Proteomes" id="UP000094598"/>
    </source>
</evidence>
<keyword evidence="4" id="KW-1185">Reference proteome</keyword>
<reference evidence="1 3" key="1">
    <citation type="submission" date="2016-08" db="EMBL/GenBank/DDBJ databases">
        <title>Moorella thermoacetica DSM 103132.</title>
        <authorList>
            <person name="Jendresen C.B."/>
            <person name="Redl S.M."/>
            <person name="Jensen T.O."/>
            <person name="Nielsen A.T."/>
        </authorList>
    </citation>
    <scope>NUCLEOTIDE SEQUENCE [LARGE SCALE GENOMIC DNA]</scope>
    <source>
        <strain evidence="1 3">DSM 103132</strain>
    </source>
</reference>
<dbReference type="EMBL" id="VCDX01000001">
    <property type="protein sequence ID" value="TYL15717.1"/>
    <property type="molecule type" value="Genomic_DNA"/>
</dbReference>
<dbReference type="Proteomes" id="UP000322283">
    <property type="component" value="Unassembled WGS sequence"/>
</dbReference>
<evidence type="ECO:0000313" key="1">
    <source>
        <dbReference type="EMBL" id="AOQ24745.1"/>
    </source>
</evidence>
<gene>
    <name evidence="1" type="ORF">Maut_02317</name>
    <name evidence="2" type="ORF">MTAT_04560</name>
</gene>
<evidence type="ECO:0000313" key="2">
    <source>
        <dbReference type="EMBL" id="TYL15717.1"/>
    </source>
</evidence>
<protein>
    <submittedName>
        <fullName evidence="1">Uncharacterized protein</fullName>
    </submittedName>
</protein>
<accession>A0AAC9HIX3</accession>
<reference evidence="2 4" key="2">
    <citation type="submission" date="2019-05" db="EMBL/GenBank/DDBJ databases">
        <title>Genome sequence of Moorella thermoacetica ATCC 33924.</title>
        <authorList>
            <person name="Poehlein A."/>
            <person name="Bengelsdorf F.R."/>
            <person name="Duerre P."/>
            <person name="Daniel R."/>
        </authorList>
    </citation>
    <scope>NUCLEOTIDE SEQUENCE [LARGE SCALE GENOMIC DNA]</scope>
    <source>
        <strain evidence="2 4">ATCC 33924</strain>
    </source>
</reference>
<dbReference type="Proteomes" id="UP000094598">
    <property type="component" value="Chromosome"/>
</dbReference>